<dbReference type="EMBL" id="CAJVPY010044139">
    <property type="protein sequence ID" value="CAG8808721.1"/>
    <property type="molecule type" value="Genomic_DNA"/>
</dbReference>
<dbReference type="AlphaFoldDB" id="A0A9N9K2E8"/>
<dbReference type="OrthoDB" id="2433146at2759"/>
<sequence length="65" mass="7692">DELTEFWTMIKKTKEKNLYALYGVYIEKCAKDLGFHELLNQTIYEPIEFIDAKNIILKLQHMGTP</sequence>
<feature type="non-terminal residue" evidence="1">
    <location>
        <position position="1"/>
    </location>
</feature>
<evidence type="ECO:0000313" key="2">
    <source>
        <dbReference type="Proteomes" id="UP000789405"/>
    </source>
</evidence>
<proteinExistence type="predicted"/>
<organism evidence="1 2">
    <name type="scientific">Dentiscutata erythropus</name>
    <dbReference type="NCBI Taxonomy" id="1348616"/>
    <lineage>
        <taxon>Eukaryota</taxon>
        <taxon>Fungi</taxon>
        <taxon>Fungi incertae sedis</taxon>
        <taxon>Mucoromycota</taxon>
        <taxon>Glomeromycotina</taxon>
        <taxon>Glomeromycetes</taxon>
        <taxon>Diversisporales</taxon>
        <taxon>Gigasporaceae</taxon>
        <taxon>Dentiscutata</taxon>
    </lineage>
</organism>
<comment type="caution">
    <text evidence="1">The sequence shown here is derived from an EMBL/GenBank/DDBJ whole genome shotgun (WGS) entry which is preliminary data.</text>
</comment>
<feature type="non-terminal residue" evidence="1">
    <location>
        <position position="65"/>
    </location>
</feature>
<protein>
    <submittedName>
        <fullName evidence="1">12004_t:CDS:1</fullName>
    </submittedName>
</protein>
<accession>A0A9N9K2E8</accession>
<evidence type="ECO:0000313" key="1">
    <source>
        <dbReference type="EMBL" id="CAG8808721.1"/>
    </source>
</evidence>
<dbReference type="Proteomes" id="UP000789405">
    <property type="component" value="Unassembled WGS sequence"/>
</dbReference>
<gene>
    <name evidence="1" type="ORF">DERYTH_LOCUS24947</name>
</gene>
<keyword evidence="2" id="KW-1185">Reference proteome</keyword>
<reference evidence="1" key="1">
    <citation type="submission" date="2021-06" db="EMBL/GenBank/DDBJ databases">
        <authorList>
            <person name="Kallberg Y."/>
            <person name="Tangrot J."/>
            <person name="Rosling A."/>
        </authorList>
    </citation>
    <scope>NUCLEOTIDE SEQUENCE</scope>
    <source>
        <strain evidence="1">MA453B</strain>
    </source>
</reference>
<name>A0A9N9K2E8_9GLOM</name>